<dbReference type="InterPro" id="IPR003961">
    <property type="entry name" value="FN3_dom"/>
</dbReference>
<dbReference type="InterPro" id="IPR013783">
    <property type="entry name" value="Ig-like_fold"/>
</dbReference>
<dbReference type="SUPFAM" id="SSF49265">
    <property type="entry name" value="Fibronectin type III"/>
    <property type="match status" value="1"/>
</dbReference>
<name>A0A162Z8H6_9FLAO</name>
<organism evidence="2 3">
    <name type="scientific">Aquimarina aggregata</name>
    <dbReference type="NCBI Taxonomy" id="1642818"/>
    <lineage>
        <taxon>Bacteria</taxon>
        <taxon>Pseudomonadati</taxon>
        <taxon>Bacteroidota</taxon>
        <taxon>Flavobacteriia</taxon>
        <taxon>Flavobacteriales</taxon>
        <taxon>Flavobacteriaceae</taxon>
        <taxon>Aquimarina</taxon>
    </lineage>
</organism>
<dbReference type="PROSITE" id="PS50853">
    <property type="entry name" value="FN3"/>
    <property type="match status" value="1"/>
</dbReference>
<dbReference type="CDD" id="cd00063">
    <property type="entry name" value="FN3"/>
    <property type="match status" value="1"/>
</dbReference>
<evidence type="ECO:0000313" key="2">
    <source>
        <dbReference type="EMBL" id="KZS39625.1"/>
    </source>
</evidence>
<dbReference type="SMART" id="SM00060">
    <property type="entry name" value="FN3"/>
    <property type="match status" value="1"/>
</dbReference>
<dbReference type="EMBL" id="LQRT01000024">
    <property type="protein sequence ID" value="KZS39625.1"/>
    <property type="molecule type" value="Genomic_DNA"/>
</dbReference>
<dbReference type="Proteomes" id="UP000076715">
    <property type="component" value="Unassembled WGS sequence"/>
</dbReference>
<keyword evidence="3" id="KW-1185">Reference proteome</keyword>
<sequence length="519" mass="55909">MKKNDFLYAFILISLTIIGCNNDDETIAAPQNQSPKDFLVEVSQTTTNSALLKWSEAIDPDGDPVTYTVILEGNEIVTSITKTEYLLKELLPKTKYTGSVIALDGKNGESKNEFTVTTNEIVDTGITTAWQKSLGGSSDDDGYVVIQTNDGGYLIGGTSESTDGNVTSNNGQKDCWVVKLDESGNIIWNVNFGGSGNETIHDLKQTTDGGYIVGAFSSSTDQDVSGNNGMRDFWIVKLDVSGNISWETNVGGNKDDILEAIIETSTGEYVAVGFTSSDQFDVNGQSDAWIVKLDQLGNVSWETNLGGPQRDLAFAIDQTTDQGYIIAGHTETGDNKRDIWIAKLNDEGGLDWEKTYSGSENEEATSVQQTIDGGYIVAGYSMSSDGDFLENNGGRDGVLIKTNNAGDMQWKKNIGGSGSDGINDIKETTDGGYIAVGSSNSSDLDVQENNGAFDFLILRLQSNGEIIWQKNLGGEGNDYAFSIEQTLDDGFITAGTISNIMGVGEGTVTDFNYWVLKLE</sequence>
<dbReference type="RefSeq" id="WP_066315281.1">
    <property type="nucleotide sequence ID" value="NZ_LQRT01000024.1"/>
</dbReference>
<dbReference type="SUPFAM" id="SSF50998">
    <property type="entry name" value="Quinoprotein alcohol dehydrogenase-like"/>
    <property type="match status" value="1"/>
</dbReference>
<dbReference type="PROSITE" id="PS51257">
    <property type="entry name" value="PROKAR_LIPOPROTEIN"/>
    <property type="match status" value="1"/>
</dbReference>
<comment type="caution">
    <text evidence="2">The sequence shown here is derived from an EMBL/GenBank/DDBJ whole genome shotgun (WGS) entry which is preliminary data.</text>
</comment>
<dbReference type="STRING" id="1642818.AWE51_08215"/>
<dbReference type="InterPro" id="IPR036116">
    <property type="entry name" value="FN3_sf"/>
</dbReference>
<evidence type="ECO:0000313" key="3">
    <source>
        <dbReference type="Proteomes" id="UP000076715"/>
    </source>
</evidence>
<dbReference type="AlphaFoldDB" id="A0A162Z8H6"/>
<accession>A0A162Z8H6</accession>
<dbReference type="PANTHER" id="PTHR42754">
    <property type="entry name" value="ENDOGLUCANASE"/>
    <property type="match status" value="1"/>
</dbReference>
<dbReference type="PANTHER" id="PTHR42754:SF1">
    <property type="entry name" value="LIPOPROTEIN"/>
    <property type="match status" value="1"/>
</dbReference>
<dbReference type="Gene3D" id="2.60.40.10">
    <property type="entry name" value="Immunoglobulins"/>
    <property type="match status" value="1"/>
</dbReference>
<dbReference type="OrthoDB" id="9811934at2"/>
<evidence type="ECO:0000259" key="1">
    <source>
        <dbReference type="PROSITE" id="PS50853"/>
    </source>
</evidence>
<feature type="domain" description="Fibronectin type-III" evidence="1">
    <location>
        <begin position="34"/>
        <end position="121"/>
    </location>
</feature>
<protein>
    <recommendedName>
        <fullName evidence="1">Fibronectin type-III domain-containing protein</fullName>
    </recommendedName>
</protein>
<proteinExistence type="predicted"/>
<dbReference type="Pfam" id="PF00041">
    <property type="entry name" value="fn3"/>
    <property type="match status" value="1"/>
</dbReference>
<gene>
    <name evidence="2" type="ORF">AWE51_08215</name>
</gene>
<dbReference type="InterPro" id="IPR011047">
    <property type="entry name" value="Quinoprotein_ADH-like_sf"/>
</dbReference>
<reference evidence="2 3" key="1">
    <citation type="submission" date="2016-01" db="EMBL/GenBank/DDBJ databases">
        <title>The draft genome sequence of Aquimarina sp. RZW4-3-2.</title>
        <authorList>
            <person name="Wang Y."/>
        </authorList>
    </citation>
    <scope>NUCLEOTIDE SEQUENCE [LARGE SCALE GENOMIC DNA]</scope>
    <source>
        <strain evidence="2 3">RZW4-3-2</strain>
    </source>
</reference>